<keyword evidence="2" id="KW-1185">Reference proteome</keyword>
<organism evidence="1 2">
    <name type="scientific">Candida boidinii</name>
    <name type="common">Yeast</name>
    <dbReference type="NCBI Taxonomy" id="5477"/>
    <lineage>
        <taxon>Eukaryota</taxon>
        <taxon>Fungi</taxon>
        <taxon>Dikarya</taxon>
        <taxon>Ascomycota</taxon>
        <taxon>Saccharomycotina</taxon>
        <taxon>Pichiomycetes</taxon>
        <taxon>Pichiales</taxon>
        <taxon>Pichiaceae</taxon>
        <taxon>Ogataea</taxon>
        <taxon>Ogataea/Candida clade</taxon>
    </lineage>
</organism>
<reference evidence="1" key="1">
    <citation type="submission" date="2023-04" db="EMBL/GenBank/DDBJ databases">
        <title>Candida boidinii NBRC 1967.</title>
        <authorList>
            <person name="Ichikawa N."/>
            <person name="Sato H."/>
            <person name="Tonouchi N."/>
        </authorList>
    </citation>
    <scope>NUCLEOTIDE SEQUENCE</scope>
    <source>
        <strain evidence="1">NBRC 1967</strain>
    </source>
</reference>
<sequence>MVLKAKGVINLNDIVDVRPISMSSISHLVKLASIITWNLPSSEINNPEYMDSSFEIEMKNGSVMRLQAGFRRIRDEWVTRLKDSVMYWQDKKREELLRLVNLQEKNANSVHMLKSDMEASVTAAKSRIKWESGRTATDPTLFNISSFALVKSVIMSGELYQKTRKHKQFKKFFFVLAPGYLLIFKLYQRDKATGVAGPTTYYEFYSSIELSGCYIYCDRSTDMDSFESSAENINQGIPGETSIPRVYGNGWRSSESSFFRYFTLWFGSKKMIIRRTRKNTQSNSSDNPNPANKIFKKSRAPRDKSSSKSKTKVSSNHNENMDDDVSSIGDSSDEDDSGDDSEEESDDESEEGSAEETEDEETEEEDDDEEEGDDRMDFDNVGRSHHSLKKLRKRQELKVIKNVSRLGVTGKSMFFIARSRQERDLWVTKLLNEIERFSEISEETVNLV</sequence>
<comment type="caution">
    <text evidence="1">The sequence shown here is derived from an EMBL/GenBank/DDBJ whole genome shotgun (WGS) entry which is preliminary data.</text>
</comment>
<accession>A0ACB5TKV1</accession>
<dbReference type="Proteomes" id="UP001165101">
    <property type="component" value="Unassembled WGS sequence"/>
</dbReference>
<name>A0ACB5TKV1_CANBO</name>
<evidence type="ECO:0000313" key="1">
    <source>
        <dbReference type="EMBL" id="GME90308.1"/>
    </source>
</evidence>
<protein>
    <submittedName>
        <fullName evidence="1">Unnamed protein product</fullName>
    </submittedName>
</protein>
<proteinExistence type="predicted"/>
<dbReference type="EMBL" id="BSXV01000712">
    <property type="protein sequence ID" value="GME90308.1"/>
    <property type="molecule type" value="Genomic_DNA"/>
</dbReference>
<gene>
    <name evidence="1" type="ORF">Cboi01_000179000</name>
</gene>
<evidence type="ECO:0000313" key="2">
    <source>
        <dbReference type="Proteomes" id="UP001165101"/>
    </source>
</evidence>